<name>A0A3A1Y9Y6_9GAMM</name>
<feature type="transmembrane region" description="Helical" evidence="1">
    <location>
        <begin position="134"/>
        <end position="152"/>
    </location>
</feature>
<dbReference type="Pfam" id="PF04279">
    <property type="entry name" value="IspA"/>
    <property type="match status" value="1"/>
</dbReference>
<dbReference type="Proteomes" id="UP000265916">
    <property type="component" value="Unassembled WGS sequence"/>
</dbReference>
<evidence type="ECO:0000313" key="2">
    <source>
        <dbReference type="EMBL" id="RIY34351.1"/>
    </source>
</evidence>
<feature type="transmembrane region" description="Helical" evidence="1">
    <location>
        <begin position="90"/>
        <end position="114"/>
    </location>
</feature>
<keyword evidence="3" id="KW-1185">Reference proteome</keyword>
<dbReference type="AlphaFoldDB" id="A0A3A1Y9Y6"/>
<dbReference type="InterPro" id="IPR006008">
    <property type="entry name" value="YciB"/>
</dbReference>
<comment type="caution">
    <text evidence="2">The sequence shown here is derived from an EMBL/GenBank/DDBJ whole genome shotgun (WGS) entry which is preliminary data.</text>
</comment>
<dbReference type="EMBL" id="NRJG01000215">
    <property type="protein sequence ID" value="RIY34351.1"/>
    <property type="molecule type" value="Genomic_DNA"/>
</dbReference>
<reference evidence="2 3" key="1">
    <citation type="submission" date="2017-08" db="EMBL/GenBank/DDBJ databases">
        <title>Reclassification of Bisgaard taxon 37 and 44.</title>
        <authorList>
            <person name="Christensen H."/>
        </authorList>
    </citation>
    <scope>NUCLEOTIDE SEQUENCE [LARGE SCALE GENOMIC DNA]</scope>
    <source>
        <strain evidence="2 3">111</strain>
    </source>
</reference>
<protein>
    <recommendedName>
        <fullName evidence="4">Intracellular septation protein A</fullName>
    </recommendedName>
</protein>
<feature type="transmembrane region" description="Helical" evidence="1">
    <location>
        <begin position="32"/>
        <end position="51"/>
    </location>
</feature>
<feature type="transmembrane region" description="Helical" evidence="1">
    <location>
        <begin position="63"/>
        <end position="84"/>
    </location>
</feature>
<evidence type="ECO:0000256" key="1">
    <source>
        <dbReference type="SAM" id="Phobius"/>
    </source>
</evidence>
<accession>A0A3A1Y9Y6</accession>
<evidence type="ECO:0000313" key="3">
    <source>
        <dbReference type="Proteomes" id="UP000265916"/>
    </source>
</evidence>
<dbReference type="OrthoDB" id="5676748at2"/>
<keyword evidence="1" id="KW-0812">Transmembrane</keyword>
<organism evidence="2 3">
    <name type="scientific">Psittacicella hinzii</name>
    <dbReference type="NCBI Taxonomy" id="2028575"/>
    <lineage>
        <taxon>Bacteria</taxon>
        <taxon>Pseudomonadati</taxon>
        <taxon>Pseudomonadota</taxon>
        <taxon>Gammaproteobacteria</taxon>
        <taxon>Pasteurellales</taxon>
        <taxon>Psittacicellaceae</taxon>
        <taxon>Psittacicella</taxon>
    </lineage>
</organism>
<gene>
    <name evidence="2" type="ORF">CKF58_08250</name>
</gene>
<dbReference type="RefSeq" id="WP_119532794.1">
    <property type="nucleotide sequence ID" value="NZ_JBHSSP010000020.1"/>
</dbReference>
<keyword evidence="1" id="KW-0472">Membrane</keyword>
<evidence type="ECO:0008006" key="4">
    <source>
        <dbReference type="Google" id="ProtNLM"/>
    </source>
</evidence>
<dbReference type="GO" id="GO:0016020">
    <property type="term" value="C:membrane"/>
    <property type="evidence" value="ECO:0007669"/>
    <property type="project" value="InterPro"/>
</dbReference>
<sequence>MANPTKFIASCMEYAGLIGFFLIYKFAPHEYALRAASIFLLIFTFIQIAYFKLNKIKMTRAMIFANVVTILFSIPTIVFNDFQYVRIKLLILKTVMFVVPLIFLLFKANFLYVLFGDLHGLEKLDKREFNIINWWFIALSGISLLITIYAYISLDDDAFLTLKTFWLPILGIGYIIPIMYYLFKKEYKLQTNK</sequence>
<feature type="transmembrane region" description="Helical" evidence="1">
    <location>
        <begin position="7"/>
        <end position="26"/>
    </location>
</feature>
<proteinExistence type="predicted"/>
<feature type="transmembrane region" description="Helical" evidence="1">
    <location>
        <begin position="164"/>
        <end position="183"/>
    </location>
</feature>
<keyword evidence="1" id="KW-1133">Transmembrane helix</keyword>